<dbReference type="GO" id="GO:0003843">
    <property type="term" value="F:1,3-beta-D-glucan synthase activity"/>
    <property type="evidence" value="ECO:0007669"/>
    <property type="project" value="InterPro"/>
</dbReference>
<dbReference type="AlphaFoldDB" id="A0A261XVJ0"/>
<feature type="domain" description="Glycosyl transferase 48" evidence="2">
    <location>
        <begin position="3"/>
        <end position="165"/>
    </location>
</feature>
<reference evidence="3 4" key="1">
    <citation type="journal article" date="2017" name="Mycologia">
        <title>Bifiguratus adelaidae, gen. et sp. nov., a new member of Mucoromycotina in endophytic and soil-dwelling habitats.</title>
        <authorList>
            <person name="Torres-Cruz T.J."/>
            <person name="Billingsley Tobias T.L."/>
            <person name="Almatruk M."/>
            <person name="Hesse C."/>
            <person name="Kuske C.R."/>
            <person name="Desiro A."/>
            <person name="Benucci G.M."/>
            <person name="Bonito G."/>
            <person name="Stajich J.E."/>
            <person name="Dunlap C."/>
            <person name="Arnold A.E."/>
            <person name="Porras-Alfaro A."/>
        </authorList>
    </citation>
    <scope>NUCLEOTIDE SEQUENCE [LARGE SCALE GENOMIC DNA]</scope>
    <source>
        <strain evidence="3 4">AZ0501</strain>
    </source>
</reference>
<keyword evidence="1" id="KW-0472">Membrane</keyword>
<organism evidence="3 4">
    <name type="scientific">Bifiguratus adelaidae</name>
    <dbReference type="NCBI Taxonomy" id="1938954"/>
    <lineage>
        <taxon>Eukaryota</taxon>
        <taxon>Fungi</taxon>
        <taxon>Fungi incertae sedis</taxon>
        <taxon>Mucoromycota</taxon>
        <taxon>Mucoromycotina</taxon>
        <taxon>Endogonomycetes</taxon>
        <taxon>Endogonales</taxon>
        <taxon>Endogonales incertae sedis</taxon>
        <taxon>Bifiguratus</taxon>
    </lineage>
</organism>
<dbReference type="OrthoDB" id="1880850at2759"/>
<dbReference type="Proteomes" id="UP000242875">
    <property type="component" value="Unassembled WGS sequence"/>
</dbReference>
<gene>
    <name evidence="3" type="ORF">BZG36_04884</name>
</gene>
<keyword evidence="1" id="KW-1133">Transmembrane helix</keyword>
<keyword evidence="1" id="KW-0812">Transmembrane</keyword>
<dbReference type="GO" id="GO:0006075">
    <property type="term" value="P:(1-&gt;3)-beta-D-glucan biosynthetic process"/>
    <property type="evidence" value="ECO:0007669"/>
    <property type="project" value="InterPro"/>
</dbReference>
<feature type="transmembrane region" description="Helical" evidence="1">
    <location>
        <begin position="135"/>
        <end position="161"/>
    </location>
</feature>
<dbReference type="Pfam" id="PF02364">
    <property type="entry name" value="Glucan_synthase"/>
    <property type="match status" value="1"/>
</dbReference>
<evidence type="ECO:0000313" key="4">
    <source>
        <dbReference type="Proteomes" id="UP000242875"/>
    </source>
</evidence>
<name>A0A261XVJ0_9FUNG</name>
<dbReference type="GO" id="GO:0016020">
    <property type="term" value="C:membrane"/>
    <property type="evidence" value="ECO:0007669"/>
    <property type="project" value="InterPro"/>
</dbReference>
<keyword evidence="4" id="KW-1185">Reference proteome</keyword>
<dbReference type="GO" id="GO:0000148">
    <property type="term" value="C:1,3-beta-D-glucan synthase complex"/>
    <property type="evidence" value="ECO:0007669"/>
    <property type="project" value="InterPro"/>
</dbReference>
<feature type="transmembrane region" description="Helical" evidence="1">
    <location>
        <begin position="6"/>
        <end position="23"/>
    </location>
</feature>
<evidence type="ECO:0000256" key="1">
    <source>
        <dbReference type="SAM" id="Phobius"/>
    </source>
</evidence>
<comment type="caution">
    <text evidence="3">The sequence shown here is derived from an EMBL/GenBank/DDBJ whole genome shotgun (WGS) entry which is preliminary data.</text>
</comment>
<accession>A0A261XVJ0</accession>
<sequence>MLVPHLTYFWITALALVICSFLFNPHQFVLIDFLLDYREYLHWLSRGNSKTHGNSWIAYCRLSRTMITGFKKKRLGDPSEKFTGDMPGARISVIIFSEIIMPFLQAFVCVVAYLFVKSVDSHMPNTSNHGPSGLLRIAAISLAPIFLNAGALIAFFIISLVFGPVLSHCFVKFGAVVAAVVHTWAVINLIASVEFLWYLEDWNTSRTVLDVIAAASIQKVVFKLLTTLLLTREFKHDGTNRAWWSGTWYSKGLG</sequence>
<dbReference type="InterPro" id="IPR003440">
    <property type="entry name" value="Glyco_trans_48_dom"/>
</dbReference>
<feature type="transmembrane region" description="Helical" evidence="1">
    <location>
        <begin position="91"/>
        <end position="115"/>
    </location>
</feature>
<proteinExistence type="predicted"/>
<evidence type="ECO:0000259" key="2">
    <source>
        <dbReference type="Pfam" id="PF02364"/>
    </source>
</evidence>
<dbReference type="EMBL" id="MVBO01000156">
    <property type="protein sequence ID" value="OZJ02386.1"/>
    <property type="molecule type" value="Genomic_DNA"/>
</dbReference>
<feature type="transmembrane region" description="Helical" evidence="1">
    <location>
        <begin position="173"/>
        <end position="199"/>
    </location>
</feature>
<protein>
    <recommendedName>
        <fullName evidence="2">Glycosyl transferase 48 domain-containing protein</fullName>
    </recommendedName>
</protein>
<evidence type="ECO:0000313" key="3">
    <source>
        <dbReference type="EMBL" id="OZJ02386.1"/>
    </source>
</evidence>